<evidence type="ECO:0000256" key="2">
    <source>
        <dbReference type="ARBA" id="ARBA00007998"/>
    </source>
</evidence>
<dbReference type="AlphaFoldDB" id="A0AA48L1F5"/>
<keyword evidence="6 8" id="KW-1133">Transmembrane helix</keyword>
<feature type="transmembrane region" description="Helical" evidence="8">
    <location>
        <begin position="42"/>
        <end position="62"/>
    </location>
</feature>
<organism evidence="9">
    <name type="scientific">Candidatus Paraimprobicoccus trichonymphae</name>
    <dbReference type="NCBI Taxonomy" id="3033793"/>
    <lineage>
        <taxon>Bacteria</taxon>
        <taxon>Bacillati</taxon>
        <taxon>Bacillota</taxon>
        <taxon>Clostridia</taxon>
        <taxon>Candidatus Paraimprobicoccus</taxon>
    </lineage>
</organism>
<feature type="transmembrane region" description="Helical" evidence="8">
    <location>
        <begin position="215"/>
        <end position="236"/>
    </location>
</feature>
<reference evidence="9" key="1">
    <citation type="journal article" date="2023" name="ISME J.">
        <title>Emergence of putative energy parasites within Clostridia revealed by genome analysis of a novel endosymbiotic clade.</title>
        <authorList>
            <person name="Takahashi K."/>
            <person name="Kuwahara H."/>
            <person name="Horikawa Y."/>
            <person name="Izawa K."/>
            <person name="Kato D."/>
            <person name="Inagaki T."/>
            <person name="Yuki M."/>
            <person name="Ohkuma M."/>
            <person name="Hongoh Y."/>
        </authorList>
    </citation>
    <scope>NUCLEOTIDE SEQUENCE</scope>
    <source>
        <strain evidence="9">RsTa-C01</strain>
    </source>
</reference>
<evidence type="ECO:0000256" key="5">
    <source>
        <dbReference type="ARBA" id="ARBA00022692"/>
    </source>
</evidence>
<dbReference type="GO" id="GO:0009847">
    <property type="term" value="P:spore germination"/>
    <property type="evidence" value="ECO:0007669"/>
    <property type="project" value="InterPro"/>
</dbReference>
<dbReference type="PANTHER" id="PTHR34975:SF2">
    <property type="entry name" value="SPORE GERMINATION PROTEIN A2"/>
    <property type="match status" value="1"/>
</dbReference>
<feature type="transmembrane region" description="Helical" evidence="8">
    <location>
        <begin position="296"/>
        <end position="318"/>
    </location>
</feature>
<dbReference type="GO" id="GO:0016020">
    <property type="term" value="C:membrane"/>
    <property type="evidence" value="ECO:0007669"/>
    <property type="project" value="UniProtKB-SubCell"/>
</dbReference>
<dbReference type="InterPro" id="IPR004761">
    <property type="entry name" value="Spore_GerAB"/>
</dbReference>
<feature type="transmembrane region" description="Helical" evidence="8">
    <location>
        <begin position="74"/>
        <end position="95"/>
    </location>
</feature>
<gene>
    <name evidence="9" type="ORF">RsTaC01_0540</name>
</gene>
<comment type="subcellular location">
    <subcellularLocation>
        <location evidence="1">Membrane</location>
        <topology evidence="1">Multi-pass membrane protein</topology>
    </subcellularLocation>
</comment>
<feature type="transmembrane region" description="Helical" evidence="8">
    <location>
        <begin position="115"/>
        <end position="134"/>
    </location>
</feature>
<dbReference type="PANTHER" id="PTHR34975">
    <property type="entry name" value="SPORE GERMINATION PROTEIN A2"/>
    <property type="match status" value="1"/>
</dbReference>
<keyword evidence="4" id="KW-0309">Germination</keyword>
<dbReference type="EMBL" id="AP027925">
    <property type="protein sequence ID" value="BED92700.1"/>
    <property type="molecule type" value="Genomic_DNA"/>
</dbReference>
<evidence type="ECO:0000256" key="6">
    <source>
        <dbReference type="ARBA" id="ARBA00022989"/>
    </source>
</evidence>
<evidence type="ECO:0000256" key="8">
    <source>
        <dbReference type="SAM" id="Phobius"/>
    </source>
</evidence>
<keyword evidence="7 8" id="KW-0472">Membrane</keyword>
<feature type="transmembrane region" description="Helical" evidence="8">
    <location>
        <begin position="146"/>
        <end position="166"/>
    </location>
</feature>
<evidence type="ECO:0000256" key="7">
    <source>
        <dbReference type="ARBA" id="ARBA00023136"/>
    </source>
</evidence>
<dbReference type="Pfam" id="PF03845">
    <property type="entry name" value="Spore_permease"/>
    <property type="match status" value="1"/>
</dbReference>
<proteinExistence type="inferred from homology"/>
<keyword evidence="5 8" id="KW-0812">Transmembrane</keyword>
<sequence length="360" mass="40853">MERKSIITASQLFVLLFITRMATSIAYNNLALNNKNMIDHILSAIVSFLLTFILIIPVYKLYKLDKKLDLTDNFINLFSKFGYVFIFVYICYFILESSYTLASLNNFISSSMNMPISVNILSVVLILISCYGAYKGLEGLARTSSITLLFLSIFIFFVIFSLFSGLNMSNFKPFLYENFDSFNSGIIYMLSRNFSIPVLGILMSFVRGNIKKSIITWNICVYGFICIMIFLMIGSMGDFLQTQLFPIYTALCVAKIGELQHLDAIYLGVWITTVFIKISLFLLLCSESVKKMFGDFASKVSILIFGFLVVLGSSFVYKKDIFSGLFNINFIFYFTMVVSFVIPVFVLIVKSLKLKGGKKS</sequence>
<evidence type="ECO:0000256" key="3">
    <source>
        <dbReference type="ARBA" id="ARBA00022448"/>
    </source>
</evidence>
<dbReference type="Proteomes" id="UP001335720">
    <property type="component" value="Chromosome"/>
</dbReference>
<evidence type="ECO:0000256" key="1">
    <source>
        <dbReference type="ARBA" id="ARBA00004141"/>
    </source>
</evidence>
<name>A0AA48L1F5_9FIRM</name>
<keyword evidence="3" id="KW-0813">Transport</keyword>
<accession>A0AA48L1F5</accession>
<comment type="similarity">
    <text evidence="2">Belongs to the amino acid-polyamine-organocation (APC) superfamily. Spore germination protein (SGP) (TC 2.A.3.9) family.</text>
</comment>
<feature type="transmembrane region" description="Helical" evidence="8">
    <location>
        <begin position="186"/>
        <end position="206"/>
    </location>
</feature>
<feature type="transmembrane region" description="Helical" evidence="8">
    <location>
        <begin position="264"/>
        <end position="284"/>
    </location>
</feature>
<dbReference type="KEGG" id="ptrh:RsTaC01_0540"/>
<evidence type="ECO:0000313" key="9">
    <source>
        <dbReference type="EMBL" id="BED92700.1"/>
    </source>
</evidence>
<feature type="transmembrane region" description="Helical" evidence="8">
    <location>
        <begin position="330"/>
        <end position="349"/>
    </location>
</feature>
<protein>
    <submittedName>
        <fullName evidence="9">GerAB/ArcD/ProY family transporter</fullName>
    </submittedName>
</protein>
<evidence type="ECO:0000256" key="4">
    <source>
        <dbReference type="ARBA" id="ARBA00022544"/>
    </source>
</evidence>